<sequence>MALLPLLLEWAALLVALSAVRATEEAPLVAVYAVRGQTALLPCNLTAGDLEDPVILVLWYKNGTKTPVFSMDSRKSSPDQRKRVGESSAGQRRAGSSRASDVFQGRAALREEEWSYSLMVRQVGFSDEGEYRCRLDFQASPTHNARVRLHVVELPKQLRIYSHGGALVDTAAAVQEAHPLTLSCRATGGVPLPNVTWWSGAKLLDSTVEERQEGGVLTTLDSTTTAATNAITTLTPISSYVTNTLHIAAVTRYHLTHNLTCKAANTPVFPPLAAPVLLTQTDSRPKVKLRGPNGRLSGGRQYRFTCESMGARPPPVLSWWLAGQLLTHNIEVRSPSKDSTVSQLSMVAAAADDGAVLECRSAAPTLPHLTSSDSTRLTVHYVPEASISLMRYGREGESEAQEEGGSREEGDRGLRAGDSATLTCTARANPPAYNFTFMFNGRPLNRADVVGGGRSLRLLHLTHRDAGLYTCVASNPEGDGQSNAVALHIEYAPVCEWEGVREVMAVVGEIVEMECRVRASPPHVSYTWESTSSSPLNVGQIRVKLRHEDEGLRSIGFLRARNISVTSTGRNRGQTAECHAENDVGTADHPCLFSILLIEQPSTLIGCYYHDVTTDSAGVTCSPGASVGQLPETYHIEVREGGVVVAAYNNTEPRFNLTSLAPGRDYVLAMFASHARGRGHQFTLVMKTHTPKAEQVAPERVRPANSVNKGGEVPPQPTESPRNAGVGAPVGILVSGVVGVVVGVAVVVTGVVICRARQVHASPSSSSSSGKGNQYLKTSGDPLIEVPQSASFHSAATSPSCEMMTTFASGPVVVTQVTPARRSSTRSLHGRPSTRGGPVQVVEVEADGITTPTVEIESPSRSRVSLRGSGFTPSDSSTSSVRFDLHQKNESEARTEPLLASSQSHPETHGASEHPLQIPTVALTQEMPNIQLHPTASLNPGGTLPRPAKPHTTTLPQTAILHTALPPPPHTITYNPSPSHPTANPSNIPHVSLTIPHLQSNPESPRPVPPMHGPSATLPRNLTLSRLASQVHSAPDPQDYTRTFISQPLSVPQEALHTARGLEGSQDAEQHSQARLQPPRDPREPGQPPGTHTLHQHSTLPENISIKLHSTFR</sequence>
<keyword evidence="2 5" id="KW-0472">Membrane</keyword>
<evidence type="ECO:0000259" key="8">
    <source>
        <dbReference type="PROSITE" id="PS50853"/>
    </source>
</evidence>
<feature type="domain" description="Ig-like" evidence="7">
    <location>
        <begin position="383"/>
        <end position="488"/>
    </location>
</feature>
<feature type="region of interest" description="Disordered" evidence="4">
    <location>
        <begin position="970"/>
        <end position="1019"/>
    </location>
</feature>
<evidence type="ECO:0000259" key="7">
    <source>
        <dbReference type="PROSITE" id="PS50835"/>
    </source>
</evidence>
<evidence type="ECO:0000256" key="6">
    <source>
        <dbReference type="SAM" id="SignalP"/>
    </source>
</evidence>
<feature type="signal peptide" evidence="6">
    <location>
        <begin position="1"/>
        <end position="22"/>
    </location>
</feature>
<feature type="domain" description="Ig-like" evidence="7">
    <location>
        <begin position="493"/>
        <end position="594"/>
    </location>
</feature>
<reference evidence="9 10" key="1">
    <citation type="submission" date="2023-03" db="EMBL/GenBank/DDBJ databases">
        <title>High-quality genome of Scylla paramamosain provides insights in environmental adaptation.</title>
        <authorList>
            <person name="Zhang L."/>
        </authorList>
    </citation>
    <scope>NUCLEOTIDE SEQUENCE [LARGE SCALE GENOMIC DNA]</scope>
    <source>
        <strain evidence="9">LZ_2023a</strain>
        <tissue evidence="9">Muscle</tissue>
    </source>
</reference>
<comment type="caution">
    <text evidence="9">The sequence shown here is derived from an EMBL/GenBank/DDBJ whole genome shotgun (WGS) entry which is preliminary data.</text>
</comment>
<feature type="domain" description="Fibronectin type-III" evidence="8">
    <location>
        <begin position="600"/>
        <end position="693"/>
    </location>
</feature>
<feature type="compositionally biased region" description="Basic and acidic residues" evidence="4">
    <location>
        <begin position="72"/>
        <end position="85"/>
    </location>
</feature>
<evidence type="ECO:0000256" key="2">
    <source>
        <dbReference type="ARBA" id="ARBA00023136"/>
    </source>
</evidence>
<dbReference type="PROSITE" id="PS50853">
    <property type="entry name" value="FN3"/>
    <property type="match status" value="1"/>
</dbReference>
<evidence type="ECO:0000256" key="4">
    <source>
        <dbReference type="SAM" id="MobiDB-lite"/>
    </source>
</evidence>
<feature type="compositionally biased region" description="Basic and acidic residues" evidence="4">
    <location>
        <begin position="1068"/>
        <end position="1084"/>
    </location>
</feature>
<feature type="region of interest" description="Disordered" evidence="4">
    <location>
        <begin position="759"/>
        <end position="781"/>
    </location>
</feature>
<organism evidence="9 10">
    <name type="scientific">Scylla paramamosain</name>
    <name type="common">Mud crab</name>
    <dbReference type="NCBI Taxonomy" id="85552"/>
    <lineage>
        <taxon>Eukaryota</taxon>
        <taxon>Metazoa</taxon>
        <taxon>Ecdysozoa</taxon>
        <taxon>Arthropoda</taxon>
        <taxon>Crustacea</taxon>
        <taxon>Multicrustacea</taxon>
        <taxon>Malacostraca</taxon>
        <taxon>Eumalacostraca</taxon>
        <taxon>Eucarida</taxon>
        <taxon>Decapoda</taxon>
        <taxon>Pleocyemata</taxon>
        <taxon>Brachyura</taxon>
        <taxon>Eubrachyura</taxon>
        <taxon>Portunoidea</taxon>
        <taxon>Portunidae</taxon>
        <taxon>Portuninae</taxon>
        <taxon>Scylla</taxon>
    </lineage>
</organism>
<feature type="domain" description="Ig-like" evidence="7">
    <location>
        <begin position="155"/>
        <end position="279"/>
    </location>
</feature>
<dbReference type="Pfam" id="PF08205">
    <property type="entry name" value="C2-set_2"/>
    <property type="match status" value="1"/>
</dbReference>
<dbReference type="InterPro" id="IPR036179">
    <property type="entry name" value="Ig-like_dom_sf"/>
</dbReference>
<dbReference type="SUPFAM" id="SSF48726">
    <property type="entry name" value="Immunoglobulin"/>
    <property type="match status" value="4"/>
</dbReference>
<dbReference type="AlphaFoldDB" id="A0AAW0TDF9"/>
<evidence type="ECO:0000313" key="9">
    <source>
        <dbReference type="EMBL" id="KAK8384711.1"/>
    </source>
</evidence>
<dbReference type="PANTHER" id="PTHR23278:SF19">
    <property type="entry name" value="OBSCURIN"/>
    <property type="match status" value="1"/>
</dbReference>
<feature type="compositionally biased region" description="Basic and acidic residues" evidence="4">
    <location>
        <begin position="404"/>
        <end position="415"/>
    </location>
</feature>
<feature type="compositionally biased region" description="Low complexity" evidence="4">
    <location>
        <begin position="86"/>
        <end position="99"/>
    </location>
</feature>
<dbReference type="InterPro" id="IPR013783">
    <property type="entry name" value="Ig-like_fold"/>
</dbReference>
<dbReference type="EMBL" id="JARAKH010000034">
    <property type="protein sequence ID" value="KAK8384711.1"/>
    <property type="molecule type" value="Genomic_DNA"/>
</dbReference>
<feature type="region of interest" description="Disordered" evidence="4">
    <location>
        <begin position="1051"/>
        <end position="1113"/>
    </location>
</feature>
<keyword evidence="5" id="KW-0812">Transmembrane</keyword>
<accession>A0AAW0TDF9</accession>
<dbReference type="PANTHER" id="PTHR23278">
    <property type="entry name" value="SIDESTEP PROTEIN"/>
    <property type="match status" value="1"/>
</dbReference>
<feature type="compositionally biased region" description="Basic and acidic residues" evidence="4">
    <location>
        <begin position="883"/>
        <end position="895"/>
    </location>
</feature>
<feature type="chain" id="PRO_5043317788" evidence="6">
    <location>
        <begin position="23"/>
        <end position="1113"/>
    </location>
</feature>
<keyword evidence="6" id="KW-0732">Signal</keyword>
<feature type="region of interest" description="Disordered" evidence="4">
    <location>
        <begin position="392"/>
        <end position="415"/>
    </location>
</feature>
<name>A0AAW0TDF9_SCYPA</name>
<dbReference type="InterPro" id="IPR036116">
    <property type="entry name" value="FN3_sf"/>
</dbReference>
<dbReference type="InterPro" id="IPR013162">
    <property type="entry name" value="CD80_C2-set"/>
</dbReference>
<evidence type="ECO:0000256" key="1">
    <source>
        <dbReference type="ARBA" id="ARBA00004167"/>
    </source>
</evidence>
<dbReference type="Gene3D" id="2.60.40.10">
    <property type="entry name" value="Immunoglobulins"/>
    <property type="match status" value="5"/>
</dbReference>
<evidence type="ECO:0000256" key="5">
    <source>
        <dbReference type="SAM" id="Phobius"/>
    </source>
</evidence>
<keyword evidence="3" id="KW-1015">Disulfide bond</keyword>
<dbReference type="CDD" id="cd00096">
    <property type="entry name" value="Ig"/>
    <property type="match status" value="1"/>
</dbReference>
<dbReference type="InterPro" id="IPR003598">
    <property type="entry name" value="Ig_sub2"/>
</dbReference>
<dbReference type="Pfam" id="PF13927">
    <property type="entry name" value="Ig_3"/>
    <property type="match status" value="1"/>
</dbReference>
<feature type="compositionally biased region" description="Polar residues" evidence="4">
    <location>
        <begin position="972"/>
        <end position="989"/>
    </location>
</feature>
<dbReference type="InterPro" id="IPR003961">
    <property type="entry name" value="FN3_dom"/>
</dbReference>
<feature type="domain" description="Ig-like" evidence="7">
    <location>
        <begin position="285"/>
        <end position="378"/>
    </location>
</feature>
<dbReference type="CDD" id="cd00063">
    <property type="entry name" value="FN3"/>
    <property type="match status" value="1"/>
</dbReference>
<protein>
    <submittedName>
        <fullName evidence="9">Uncharacterized protein</fullName>
    </submittedName>
</protein>
<dbReference type="SMART" id="SM00409">
    <property type="entry name" value="IG"/>
    <property type="match status" value="5"/>
</dbReference>
<dbReference type="SUPFAM" id="SSF49265">
    <property type="entry name" value="Fibronectin type III"/>
    <property type="match status" value="1"/>
</dbReference>
<dbReference type="InterPro" id="IPR007110">
    <property type="entry name" value="Ig-like_dom"/>
</dbReference>
<feature type="transmembrane region" description="Helical" evidence="5">
    <location>
        <begin position="730"/>
        <end position="754"/>
    </location>
</feature>
<dbReference type="GO" id="GO:0016020">
    <property type="term" value="C:membrane"/>
    <property type="evidence" value="ECO:0007669"/>
    <property type="project" value="UniProtKB-SubCell"/>
</dbReference>
<comment type="subcellular location">
    <subcellularLocation>
        <location evidence="1">Membrane</location>
        <topology evidence="1">Single-pass membrane protein</topology>
    </subcellularLocation>
</comment>
<proteinExistence type="predicted"/>
<feature type="region of interest" description="Disordered" evidence="4">
    <location>
        <begin position="818"/>
        <end position="913"/>
    </location>
</feature>
<feature type="domain" description="Ig-like" evidence="7">
    <location>
        <begin position="5"/>
        <end position="148"/>
    </location>
</feature>
<evidence type="ECO:0000256" key="3">
    <source>
        <dbReference type="ARBA" id="ARBA00023157"/>
    </source>
</evidence>
<dbReference type="PROSITE" id="PS50835">
    <property type="entry name" value="IG_LIKE"/>
    <property type="match status" value="5"/>
</dbReference>
<evidence type="ECO:0000313" key="10">
    <source>
        <dbReference type="Proteomes" id="UP001487740"/>
    </source>
</evidence>
<feature type="compositionally biased region" description="Polar residues" evidence="4">
    <location>
        <begin position="818"/>
        <end position="827"/>
    </location>
</feature>
<feature type="compositionally biased region" description="Low complexity" evidence="4">
    <location>
        <begin position="868"/>
        <end position="880"/>
    </location>
</feature>
<dbReference type="InterPro" id="IPR003599">
    <property type="entry name" value="Ig_sub"/>
</dbReference>
<keyword evidence="10" id="KW-1185">Reference proteome</keyword>
<feature type="region of interest" description="Disordered" evidence="4">
    <location>
        <begin position="70"/>
        <end position="99"/>
    </location>
</feature>
<gene>
    <name evidence="9" type="ORF">O3P69_014348</name>
</gene>
<feature type="region of interest" description="Disordered" evidence="4">
    <location>
        <begin position="690"/>
        <end position="723"/>
    </location>
</feature>
<keyword evidence="5" id="KW-1133">Transmembrane helix</keyword>
<dbReference type="Proteomes" id="UP001487740">
    <property type="component" value="Unassembled WGS sequence"/>
</dbReference>
<dbReference type="SMART" id="SM00408">
    <property type="entry name" value="IGc2"/>
    <property type="match status" value="2"/>
</dbReference>